<dbReference type="RefSeq" id="XP_018145550.1">
    <property type="nucleotide sequence ID" value="XM_018291493.1"/>
</dbReference>
<evidence type="ECO:0000313" key="2">
    <source>
        <dbReference type="EMBL" id="OAQ68700.1"/>
    </source>
</evidence>
<dbReference type="OrthoDB" id="441812at2759"/>
<dbReference type="PANTHER" id="PTHR13271">
    <property type="entry name" value="UNCHARACTERIZED PUTATIVE METHYLTRANSFERASE"/>
    <property type="match status" value="1"/>
</dbReference>
<dbReference type="KEGG" id="pchm:VFPPC_13721"/>
<dbReference type="AlphaFoldDB" id="A0A179FU23"/>
<dbReference type="Pfam" id="PF00856">
    <property type="entry name" value="SET"/>
    <property type="match status" value="1"/>
</dbReference>
<evidence type="ECO:0000259" key="1">
    <source>
        <dbReference type="PROSITE" id="PS50280"/>
    </source>
</evidence>
<name>A0A179FU23_METCM</name>
<dbReference type="Proteomes" id="UP000078397">
    <property type="component" value="Unassembled WGS sequence"/>
</dbReference>
<keyword evidence="3" id="KW-1185">Reference proteome</keyword>
<accession>A0A179FU23</accession>
<dbReference type="InterPro" id="IPR001214">
    <property type="entry name" value="SET_dom"/>
</dbReference>
<dbReference type="GO" id="GO:0016279">
    <property type="term" value="F:protein-lysine N-methyltransferase activity"/>
    <property type="evidence" value="ECO:0007669"/>
    <property type="project" value="TreeGrafter"/>
</dbReference>
<dbReference type="GeneID" id="28855487"/>
<protein>
    <submittedName>
        <fullName evidence="2">SET domain-containing protein</fullName>
    </submittedName>
</protein>
<dbReference type="STRING" id="1380566.A0A179FU23"/>
<evidence type="ECO:0000313" key="3">
    <source>
        <dbReference type="Proteomes" id="UP000078397"/>
    </source>
</evidence>
<organism evidence="2 3">
    <name type="scientific">Pochonia chlamydosporia 170</name>
    <dbReference type="NCBI Taxonomy" id="1380566"/>
    <lineage>
        <taxon>Eukaryota</taxon>
        <taxon>Fungi</taxon>
        <taxon>Dikarya</taxon>
        <taxon>Ascomycota</taxon>
        <taxon>Pezizomycotina</taxon>
        <taxon>Sordariomycetes</taxon>
        <taxon>Hypocreomycetidae</taxon>
        <taxon>Hypocreales</taxon>
        <taxon>Clavicipitaceae</taxon>
        <taxon>Pochonia</taxon>
    </lineage>
</organism>
<comment type="caution">
    <text evidence="2">The sequence shown here is derived from an EMBL/GenBank/DDBJ whole genome shotgun (WGS) entry which is preliminary data.</text>
</comment>
<dbReference type="PANTHER" id="PTHR13271:SF137">
    <property type="entry name" value="SET DOMAIN-CONTAINING PROTEIN"/>
    <property type="match status" value="1"/>
</dbReference>
<dbReference type="InterPro" id="IPR050600">
    <property type="entry name" value="SETD3_SETD6_MTase"/>
</dbReference>
<sequence length="372" mass="42424">METIERLLDWAANKGVIINGIGPTPLPGRGIGIVATRDLNPDEDILTVPVKILRTLHNTPKPIRQNLKDSTVHAILATSLCLETDPDFATWKAVFPTEHDINTLMPLNWPSELQKLLPLTAKSLLAKQRAKVDTDWALVSTAYPSISKHHFLYAWHLVNSRTFYHVTKTTEKLPKADHMVLQPVADLFNHSPNGCRVAFDDTFFTITTTTPVKRGDELFIRYGSHSNDFLLVEYGFTLPGSLNPWDEICLDDYLCPLFTKKQRMELEEIGFWGKYMLDSDTACYRTQTALRMLCCTYTQWRDVLDGVRDEDTDQEVVNEALVEVLERFDKDARRRLEELDGCAVGNADMRSALRDRWLQIQEMVAATIARLQ</sequence>
<dbReference type="InterPro" id="IPR046341">
    <property type="entry name" value="SET_dom_sf"/>
</dbReference>
<feature type="domain" description="SET" evidence="1">
    <location>
        <begin position="14"/>
        <end position="223"/>
    </location>
</feature>
<reference evidence="2 3" key="1">
    <citation type="journal article" date="2016" name="PLoS Pathog.">
        <title>Biosynthesis of antibiotic leucinostatins in bio-control fungus Purpureocillium lilacinum and their inhibition on phytophthora revealed by genome mining.</title>
        <authorList>
            <person name="Wang G."/>
            <person name="Liu Z."/>
            <person name="Lin R."/>
            <person name="Li E."/>
            <person name="Mao Z."/>
            <person name="Ling J."/>
            <person name="Yang Y."/>
            <person name="Yin W.B."/>
            <person name="Xie B."/>
        </authorList>
    </citation>
    <scope>NUCLEOTIDE SEQUENCE [LARGE SCALE GENOMIC DNA]</scope>
    <source>
        <strain evidence="2">170</strain>
    </source>
</reference>
<dbReference type="PROSITE" id="PS50280">
    <property type="entry name" value="SET"/>
    <property type="match status" value="1"/>
</dbReference>
<proteinExistence type="predicted"/>
<gene>
    <name evidence="2" type="ORF">VFPPC_13721</name>
</gene>
<dbReference type="SUPFAM" id="SSF82199">
    <property type="entry name" value="SET domain"/>
    <property type="match status" value="1"/>
</dbReference>
<dbReference type="EMBL" id="LSBJ02000003">
    <property type="protein sequence ID" value="OAQ68700.1"/>
    <property type="molecule type" value="Genomic_DNA"/>
</dbReference>
<dbReference type="Gene3D" id="3.90.1410.10">
    <property type="entry name" value="set domain protein methyltransferase, domain 1"/>
    <property type="match status" value="1"/>
</dbReference>